<dbReference type="Gene3D" id="2.60.120.20">
    <property type="match status" value="2"/>
</dbReference>
<organism evidence="3">
    <name type="scientific">Biomphalaria pfeifferi virus</name>
    <dbReference type="NCBI Taxonomy" id="2884323"/>
    <lineage>
        <taxon>Viruses</taxon>
        <taxon>Riboviria</taxon>
        <taxon>Orthornavirae</taxon>
        <taxon>Pisuviricota</taxon>
        <taxon>Pisoniviricetes</taxon>
        <taxon>Picornavirales</taxon>
    </lineage>
</organism>
<dbReference type="SUPFAM" id="SSF88633">
    <property type="entry name" value="Positive stranded ssRNA viruses"/>
    <property type="match status" value="1"/>
</dbReference>
<dbReference type="CDD" id="cd00205">
    <property type="entry name" value="rhv_like"/>
    <property type="match status" value="1"/>
</dbReference>
<dbReference type="EMBL" id="MT108500">
    <property type="protein sequence ID" value="UDL17019.1"/>
    <property type="molecule type" value="Genomic_RNA"/>
</dbReference>
<dbReference type="InterPro" id="IPR033703">
    <property type="entry name" value="Rhv-like"/>
</dbReference>
<proteinExistence type="predicted"/>
<dbReference type="GO" id="GO:0044423">
    <property type="term" value="C:virion component"/>
    <property type="evidence" value="ECO:0007669"/>
    <property type="project" value="UniProtKB-KW"/>
</dbReference>
<reference evidence="3" key="1">
    <citation type="submission" date="2020-02" db="EMBL/GenBank/DDBJ databases">
        <title>Toward viral control of the snail vectors of schistosomiasis: Virus-derived sequences from the transcriptomes of Biomphalaria pfeifferi and Bulinus globosus.</title>
        <authorList>
            <person name="Zhang S.-M."/>
            <person name="Buddenborg S.V."/>
            <person name="Mkoji G.M."/>
            <person name="Loker E.S."/>
            <person name="Bonning B.C."/>
        </authorList>
    </citation>
    <scope>NUCLEOTIDE SEQUENCE</scope>
    <source>
        <strain evidence="3">BP-Kasabong</strain>
    </source>
</reference>
<evidence type="ECO:0000256" key="1">
    <source>
        <dbReference type="ARBA" id="ARBA00004328"/>
    </source>
</evidence>
<accession>A0A8K1P8D0</accession>
<evidence type="ECO:0000313" key="3">
    <source>
        <dbReference type="EMBL" id="UDL17019.1"/>
    </source>
</evidence>
<sequence length="661" mass="70916">MSEFEYIGASVSEANHVYGTFVLTQVLPTPSLANSSLPVFKVYAHWEDLEVIGRVPISGTTFIVPQSGATVKPRGLTPSDRELEENGLFSGVLATAARVPKAIGRVFPSLGPLMGSTSWFLAATARAASAYGFSKPVVQKLSPVVRLHHVYENNIDMPVPALAVGAFAGNSVAVSKALSGTDVDEMSFDYVLTKPSQIFRGSISTTDAHSTVEYASQVALTHMWFRAPTTGSDRGNISFPRGTPATGGFTAVIPSNLLYFAQHFRLWHGDLVYRVTFAKSKFHTGRVMFTFIPNYQRVSNVSTYAEAGLQGGPAPGLFAGDLQPSQYSMVFDLKDGSEFEFEVPFIAPVSHLGINDSMGFVSMQIMDPLIANGESSDTITFIVEVAAKPGFYFAGIGGPNVPIWPDQTAPTIEFQSGVGATATDASQHSVGEKFMSTKQIMMHPIVRRFNHATGTTASGTIPLWPCAPAWGDGNPLPANSRRQTPFMRAGMVAQCYAFGIGSTLLYQNTAALGGSSLMRIVQSPGDNGEAVTGTVPGLYTRPLVSPNTAWAQISRGPNSTESYLLPMLSSSPRFRIGDFNQASITRDWSPSGSSNLTTDSLSVKTTYNWSANNVDGATRPWYWGIAAADDARCSCWIGPCPMVLANNTSTENTWYIDGGVT</sequence>
<protein>
    <submittedName>
        <fullName evidence="3">Capsid protein</fullName>
    </submittedName>
</protein>
<dbReference type="InterPro" id="IPR029053">
    <property type="entry name" value="Viral_coat"/>
</dbReference>
<keyword evidence="2" id="KW-0946">Virion</keyword>
<name>A0A8K1P8D0_9VIRU</name>
<comment type="subcellular location">
    <subcellularLocation>
        <location evidence="1">Virion</location>
    </subcellularLocation>
</comment>
<evidence type="ECO:0000256" key="2">
    <source>
        <dbReference type="ARBA" id="ARBA00022844"/>
    </source>
</evidence>